<evidence type="ECO:0000313" key="10">
    <source>
        <dbReference type="Proteomes" id="UP000228751"/>
    </source>
</evidence>
<evidence type="ECO:0000256" key="1">
    <source>
        <dbReference type="ARBA" id="ARBA00022553"/>
    </source>
</evidence>
<evidence type="ECO:0000259" key="8">
    <source>
        <dbReference type="PROSITE" id="PS51755"/>
    </source>
</evidence>
<dbReference type="PANTHER" id="PTHR48111:SF22">
    <property type="entry name" value="REGULATOR OF RPOS"/>
    <property type="match status" value="1"/>
</dbReference>
<keyword evidence="2" id="KW-0902">Two-component regulatory system</keyword>
<dbReference type="EMBL" id="PEBQ01000010">
    <property type="protein sequence ID" value="PHY95387.1"/>
    <property type="molecule type" value="Genomic_DNA"/>
</dbReference>
<feature type="domain" description="OmpR/PhoB-type" evidence="8">
    <location>
        <begin position="127"/>
        <end position="225"/>
    </location>
</feature>
<dbReference type="Pfam" id="PF00486">
    <property type="entry name" value="Trans_reg_C"/>
    <property type="match status" value="1"/>
</dbReference>
<dbReference type="PANTHER" id="PTHR48111">
    <property type="entry name" value="REGULATOR OF RPOS"/>
    <property type="match status" value="1"/>
</dbReference>
<gene>
    <name evidence="9" type="ORF">CSR02_01235</name>
</gene>
<keyword evidence="1" id="KW-0597">Phosphoprotein</keyword>
<dbReference type="SUPFAM" id="SSF46894">
    <property type="entry name" value="C-terminal effector domain of the bipartite response regulators"/>
    <property type="match status" value="1"/>
</dbReference>
<evidence type="ECO:0000256" key="5">
    <source>
        <dbReference type="ARBA" id="ARBA00023163"/>
    </source>
</evidence>
<dbReference type="GO" id="GO:0000156">
    <property type="term" value="F:phosphorelay response regulator activity"/>
    <property type="evidence" value="ECO:0007669"/>
    <property type="project" value="TreeGrafter"/>
</dbReference>
<evidence type="ECO:0000313" key="9">
    <source>
        <dbReference type="EMBL" id="PHY95387.1"/>
    </source>
</evidence>
<keyword evidence="10" id="KW-1185">Reference proteome</keyword>
<dbReference type="GO" id="GO:0006355">
    <property type="term" value="P:regulation of DNA-templated transcription"/>
    <property type="evidence" value="ECO:0007669"/>
    <property type="project" value="InterPro"/>
</dbReference>
<keyword evidence="3" id="KW-0805">Transcription regulation</keyword>
<dbReference type="SMART" id="SM00862">
    <property type="entry name" value="Trans_reg_C"/>
    <property type="match status" value="1"/>
</dbReference>
<dbReference type="OrthoDB" id="9787103at2"/>
<evidence type="ECO:0000256" key="6">
    <source>
        <dbReference type="PROSITE-ProRule" id="PRU01091"/>
    </source>
</evidence>
<organism evidence="9 10">
    <name type="scientific">Acetobacter pomorum</name>
    <dbReference type="NCBI Taxonomy" id="65959"/>
    <lineage>
        <taxon>Bacteria</taxon>
        <taxon>Pseudomonadati</taxon>
        <taxon>Pseudomonadota</taxon>
        <taxon>Alphaproteobacteria</taxon>
        <taxon>Acetobacterales</taxon>
        <taxon>Acetobacteraceae</taxon>
        <taxon>Acetobacter</taxon>
    </lineage>
</organism>
<sequence>MRLICIGDSEKNLDGRPCSALSEAISLGEIYLRICGREGAVGAIRESPIDIAVIQQTAPNPRLLRVLRNNKVSSPVLIIARNINADSVADVLAAGADDCVSINIEAVELLARLRAIVRRVSGVGITSQMITIGRMKLNEDTREVLIDDEAITLTQVEYKIMSLFAHRKGGILNKDAIMSHVYAGKNLPQSKSIDVMMCRVRAKLVEKGIKAPFKTIWGVGYRLVEEAFAPLGSRDMNPDPHHHHSSNESCMPITPGIDIRAPSKGFDIR</sequence>
<dbReference type="InterPro" id="IPR036388">
    <property type="entry name" value="WH-like_DNA-bd_sf"/>
</dbReference>
<evidence type="ECO:0000256" key="2">
    <source>
        <dbReference type="ARBA" id="ARBA00023012"/>
    </source>
</evidence>
<keyword evidence="4 6" id="KW-0238">DNA-binding</keyword>
<keyword evidence="5" id="KW-0804">Transcription</keyword>
<dbReference type="InterPro" id="IPR011006">
    <property type="entry name" value="CheY-like_superfamily"/>
</dbReference>
<dbReference type="Proteomes" id="UP000228751">
    <property type="component" value="Unassembled WGS sequence"/>
</dbReference>
<dbReference type="InterPro" id="IPR016032">
    <property type="entry name" value="Sig_transdc_resp-reg_C-effctor"/>
</dbReference>
<evidence type="ECO:0000256" key="3">
    <source>
        <dbReference type="ARBA" id="ARBA00023015"/>
    </source>
</evidence>
<dbReference type="Gene3D" id="3.40.50.2300">
    <property type="match status" value="1"/>
</dbReference>
<dbReference type="AlphaFoldDB" id="A0A2G4RFQ5"/>
<dbReference type="InterPro" id="IPR039420">
    <property type="entry name" value="WalR-like"/>
</dbReference>
<dbReference type="SUPFAM" id="SSF52172">
    <property type="entry name" value="CheY-like"/>
    <property type="match status" value="1"/>
</dbReference>
<feature type="region of interest" description="Disordered" evidence="7">
    <location>
        <begin position="234"/>
        <end position="254"/>
    </location>
</feature>
<dbReference type="GO" id="GO:0000976">
    <property type="term" value="F:transcription cis-regulatory region binding"/>
    <property type="evidence" value="ECO:0007669"/>
    <property type="project" value="TreeGrafter"/>
</dbReference>
<feature type="DNA-binding region" description="OmpR/PhoB-type" evidence="6">
    <location>
        <begin position="127"/>
        <end position="225"/>
    </location>
</feature>
<evidence type="ECO:0000256" key="7">
    <source>
        <dbReference type="SAM" id="MobiDB-lite"/>
    </source>
</evidence>
<dbReference type="PROSITE" id="PS51755">
    <property type="entry name" value="OMPR_PHOB"/>
    <property type="match status" value="1"/>
</dbReference>
<accession>A0A2G4RFQ5</accession>
<reference evidence="9 10" key="1">
    <citation type="submission" date="2017-10" db="EMBL/GenBank/DDBJ databases">
        <title>Genomic analysis of the genus Acetobacter.</title>
        <authorList>
            <person name="Kim K.H."/>
            <person name="Chun B.H."/>
            <person name="Son A.R."/>
            <person name="Jeon C.O."/>
        </authorList>
    </citation>
    <scope>NUCLEOTIDE SEQUENCE [LARGE SCALE GENOMIC DNA]</scope>
    <source>
        <strain evidence="9 10">LHT 2458</strain>
    </source>
</reference>
<dbReference type="GO" id="GO:0005829">
    <property type="term" value="C:cytosol"/>
    <property type="evidence" value="ECO:0007669"/>
    <property type="project" value="TreeGrafter"/>
</dbReference>
<dbReference type="InterPro" id="IPR001867">
    <property type="entry name" value="OmpR/PhoB-type_DNA-bd"/>
</dbReference>
<dbReference type="CDD" id="cd00383">
    <property type="entry name" value="trans_reg_C"/>
    <property type="match status" value="1"/>
</dbReference>
<dbReference type="RefSeq" id="WP_099540267.1">
    <property type="nucleotide sequence ID" value="NZ_PEBQ01000010.1"/>
</dbReference>
<evidence type="ECO:0000256" key="4">
    <source>
        <dbReference type="ARBA" id="ARBA00023125"/>
    </source>
</evidence>
<name>A0A2G4RFQ5_9PROT</name>
<dbReference type="GO" id="GO:0032993">
    <property type="term" value="C:protein-DNA complex"/>
    <property type="evidence" value="ECO:0007669"/>
    <property type="project" value="TreeGrafter"/>
</dbReference>
<proteinExistence type="predicted"/>
<protein>
    <submittedName>
        <fullName evidence="9">DNA-binding response regulator</fullName>
    </submittedName>
</protein>
<comment type="caution">
    <text evidence="9">The sequence shown here is derived from an EMBL/GenBank/DDBJ whole genome shotgun (WGS) entry which is preliminary data.</text>
</comment>
<dbReference type="Gene3D" id="1.10.10.10">
    <property type="entry name" value="Winged helix-like DNA-binding domain superfamily/Winged helix DNA-binding domain"/>
    <property type="match status" value="1"/>
</dbReference>